<dbReference type="Proteomes" id="UP000192801">
    <property type="component" value="Unassembled WGS sequence"/>
</dbReference>
<evidence type="ECO:0000313" key="5">
    <source>
        <dbReference type="Proteomes" id="UP000192801"/>
    </source>
</evidence>
<reference evidence="4 5" key="1">
    <citation type="submission" date="2016-12" db="EMBL/GenBank/DDBJ databases">
        <title>The new phylogeny of genus Mycobacterium.</title>
        <authorList>
            <person name="Tortoli E."/>
            <person name="Trovato A."/>
            <person name="Cirillo D.M."/>
        </authorList>
    </citation>
    <scope>NUCLEOTIDE SEQUENCE [LARGE SCALE GENOMIC DNA]</scope>
    <source>
        <strain evidence="4 5">DSM 45130</strain>
    </source>
</reference>
<accession>A0A1X0DGA6</accession>
<feature type="domain" description="PPE" evidence="3">
    <location>
        <begin position="6"/>
        <end position="167"/>
    </location>
</feature>
<dbReference type="InterPro" id="IPR038332">
    <property type="entry name" value="PPE_sf"/>
</dbReference>
<feature type="compositionally biased region" description="Basic and acidic residues" evidence="2">
    <location>
        <begin position="424"/>
        <end position="440"/>
    </location>
</feature>
<dbReference type="EMBL" id="MVHS01000015">
    <property type="protein sequence ID" value="ORA71199.1"/>
    <property type="molecule type" value="Genomic_DNA"/>
</dbReference>
<dbReference type="OrthoDB" id="4753487at2"/>
<feature type="region of interest" description="Disordered" evidence="2">
    <location>
        <begin position="409"/>
        <end position="493"/>
    </location>
</feature>
<comment type="caution">
    <text evidence="4">The sequence shown here is derived from an EMBL/GenBank/DDBJ whole genome shotgun (WGS) entry which is preliminary data.</text>
</comment>
<dbReference type="GO" id="GO:0052572">
    <property type="term" value="P:response to host immune response"/>
    <property type="evidence" value="ECO:0007669"/>
    <property type="project" value="TreeGrafter"/>
</dbReference>
<dbReference type="SUPFAM" id="SSF140459">
    <property type="entry name" value="PE/PPE dimer-like"/>
    <property type="match status" value="1"/>
</dbReference>
<dbReference type="Gene3D" id="1.20.1260.20">
    <property type="entry name" value="PPE superfamily"/>
    <property type="match status" value="1"/>
</dbReference>
<organism evidence="4 5">
    <name type="scientific">Mycolicibacterium insubricum</name>
    <dbReference type="NCBI Taxonomy" id="444597"/>
    <lineage>
        <taxon>Bacteria</taxon>
        <taxon>Bacillati</taxon>
        <taxon>Actinomycetota</taxon>
        <taxon>Actinomycetes</taxon>
        <taxon>Mycobacteriales</taxon>
        <taxon>Mycobacteriaceae</taxon>
        <taxon>Mycolicibacterium</taxon>
    </lineage>
</organism>
<feature type="compositionally biased region" description="Polar residues" evidence="2">
    <location>
        <begin position="449"/>
        <end position="466"/>
    </location>
</feature>
<comment type="similarity">
    <text evidence="1">Belongs to the mycobacterial PPE family.</text>
</comment>
<dbReference type="Pfam" id="PF00823">
    <property type="entry name" value="PPE"/>
    <property type="match status" value="1"/>
</dbReference>
<protein>
    <recommendedName>
        <fullName evidence="3">PPE domain-containing protein</fullName>
    </recommendedName>
</protein>
<dbReference type="AlphaFoldDB" id="A0A1X0DGA6"/>
<dbReference type="InterPro" id="IPR000030">
    <property type="entry name" value="PPE_dom"/>
</dbReference>
<dbReference type="RefSeq" id="WP_083030408.1">
    <property type="nucleotide sequence ID" value="NZ_AP022618.1"/>
</dbReference>
<evidence type="ECO:0000256" key="1">
    <source>
        <dbReference type="ARBA" id="ARBA00010652"/>
    </source>
</evidence>
<keyword evidence="5" id="KW-1185">Reference proteome</keyword>
<dbReference type="PANTHER" id="PTHR46766:SF1">
    <property type="entry name" value="GLUTAMINE-RICH PROTEIN 2"/>
    <property type="match status" value="1"/>
</dbReference>
<dbReference type="STRING" id="444597.BST26_08915"/>
<evidence type="ECO:0000259" key="3">
    <source>
        <dbReference type="Pfam" id="PF00823"/>
    </source>
</evidence>
<proteinExistence type="inferred from homology"/>
<name>A0A1X0DGA6_9MYCO</name>
<evidence type="ECO:0000256" key="2">
    <source>
        <dbReference type="SAM" id="MobiDB-lite"/>
    </source>
</evidence>
<sequence length="493" mass="49710">MTAPVWMALPPEIHATLLSTGPGPGSLLAAATAWSSLSAAYASTAADLVAVLDAVAAGSWDGPSAADYTAAHLPYLAWLEQAGANAAASAAAHETVAGDYTAALAAMPTVAEIAANHVIHGVLLATNFLGINTVPIAVNEADYVRMWVQAATTMSVYDTVTTSAVAANPQTTSAPAILAADGVSNPLQWWSDLVAPLVNGNDLIAQLLSGSEHFSSMWTMLKRMILDPINTFGGVIQAIQDGGIGALFSPEWIPMFFVFAYTATFALMGTPLYALAATPGLAAIPIALGLASIAPVVDTPPVDVLPEEVAVGQGQHWPLAGLTATPAPVAGLPSAPQAPAAPSAPAPVPAVPAPPAATGVEALAYAVGGGGPWTSFGSGQRNRLDAEASASASAPAAAAAAAAASAARRKARAKRRQSGNATERGYRYEFMDAEDSEPRAPEPALVGTGVTTQSAGRFGASGTTSAPAGFTTLGAEEHAAPAAPMLPTDWSQR</sequence>
<dbReference type="PANTHER" id="PTHR46766">
    <property type="entry name" value="GLUTAMINE-RICH PROTEIN 2"/>
    <property type="match status" value="1"/>
</dbReference>
<gene>
    <name evidence="4" type="ORF">BST26_08915</name>
</gene>
<evidence type="ECO:0000313" key="4">
    <source>
        <dbReference type="EMBL" id="ORA71199.1"/>
    </source>
</evidence>